<keyword evidence="2" id="KW-1185">Reference proteome</keyword>
<dbReference type="EMBL" id="ARYK01000002">
    <property type="protein sequence ID" value="KCZ93352.1"/>
    <property type="molecule type" value="Genomic_DNA"/>
</dbReference>
<dbReference type="Proteomes" id="UP000025171">
    <property type="component" value="Unassembled WGS sequence"/>
</dbReference>
<protein>
    <recommendedName>
        <fullName evidence="3">DUF2188 domain-containing protein</fullName>
    </recommendedName>
</protein>
<dbReference type="STRING" id="1280950.HJO_05835"/>
<dbReference type="PATRIC" id="fig|1280950.3.peg.1176"/>
<comment type="caution">
    <text evidence="1">The sequence shown here is derived from an EMBL/GenBank/DDBJ whole genome shotgun (WGS) entry which is preliminary data.</text>
</comment>
<dbReference type="OrthoDB" id="7596641at2"/>
<sequence length="79" mass="8971">MEKIVYHVVRHGDGWVYKLGDTLSEEFRTHDAARAAALSAARRQNLPGKDAHITWEDEAGKWHTEYAHGEDRPQTDVDG</sequence>
<proteinExistence type="predicted"/>
<accession>A0A059FRW1</accession>
<gene>
    <name evidence="1" type="ORF">HJO_05835</name>
</gene>
<name>A0A059FRW1_9PROT</name>
<evidence type="ECO:0000313" key="1">
    <source>
        <dbReference type="EMBL" id="KCZ93352.1"/>
    </source>
</evidence>
<evidence type="ECO:0000313" key="2">
    <source>
        <dbReference type="Proteomes" id="UP000025171"/>
    </source>
</evidence>
<dbReference type="RefSeq" id="WP_035614894.1">
    <property type="nucleotide sequence ID" value="NZ_ARYK01000002.1"/>
</dbReference>
<dbReference type="InterPro" id="IPR018691">
    <property type="entry name" value="DUF2188"/>
</dbReference>
<dbReference type="AlphaFoldDB" id="A0A059FRW1"/>
<reference evidence="1 2" key="1">
    <citation type="journal article" date="2014" name="Antonie Van Leeuwenhoek">
        <title>Hyphomonas beringensis sp. nov. and Hyphomonas chukchiensis sp. nov., isolated from surface seawater of the Bering Sea and Chukchi Sea.</title>
        <authorList>
            <person name="Li C."/>
            <person name="Lai Q."/>
            <person name="Li G."/>
            <person name="Dong C."/>
            <person name="Wang J."/>
            <person name="Liao Y."/>
            <person name="Shao Z."/>
        </authorList>
    </citation>
    <scope>NUCLEOTIDE SEQUENCE [LARGE SCALE GENOMIC DNA]</scope>
    <source>
        <strain evidence="1 2">MHS-2</strain>
    </source>
</reference>
<organism evidence="1 2">
    <name type="scientific">Hyphomonas johnsonii MHS-2</name>
    <dbReference type="NCBI Taxonomy" id="1280950"/>
    <lineage>
        <taxon>Bacteria</taxon>
        <taxon>Pseudomonadati</taxon>
        <taxon>Pseudomonadota</taxon>
        <taxon>Alphaproteobacteria</taxon>
        <taxon>Hyphomonadales</taxon>
        <taxon>Hyphomonadaceae</taxon>
        <taxon>Hyphomonas</taxon>
    </lineage>
</organism>
<evidence type="ECO:0008006" key="3">
    <source>
        <dbReference type="Google" id="ProtNLM"/>
    </source>
</evidence>
<dbReference type="Pfam" id="PF09954">
    <property type="entry name" value="DUF2188"/>
    <property type="match status" value="1"/>
</dbReference>